<accession>A0A8A1L5M9</accession>
<dbReference type="AlphaFoldDB" id="A0A8A1L5M9"/>
<evidence type="ECO:0000313" key="3">
    <source>
        <dbReference type="Proteomes" id="UP000663419"/>
    </source>
</evidence>
<feature type="transmembrane region" description="Helical" evidence="1">
    <location>
        <begin position="32"/>
        <end position="56"/>
    </location>
</feature>
<sequence>MPGWMLCFCCWVLRSFYSSIFSLRLAMYGWFWMRSLCLVLSCLGPLFIQFLSYLFWPVRP</sequence>
<gene>
    <name evidence="2" type="ORF">I7I53_09748</name>
</gene>
<evidence type="ECO:0000256" key="1">
    <source>
        <dbReference type="SAM" id="Phobius"/>
    </source>
</evidence>
<keyword evidence="1" id="KW-1133">Transmembrane helix</keyword>
<keyword evidence="1" id="KW-0812">Transmembrane</keyword>
<evidence type="ECO:0000313" key="2">
    <source>
        <dbReference type="EMBL" id="QSS49409.1"/>
    </source>
</evidence>
<dbReference type="Proteomes" id="UP000663419">
    <property type="component" value="Chromosome 1"/>
</dbReference>
<dbReference type="VEuPathDB" id="FungiDB:I7I53_09748"/>
<protein>
    <submittedName>
        <fullName evidence="2">Uncharacterized protein</fullName>
    </submittedName>
</protein>
<name>A0A8A1L5M9_AJEC8</name>
<keyword evidence="1" id="KW-0472">Membrane</keyword>
<organism evidence="2 3">
    <name type="scientific">Ajellomyces capsulatus (strain H88)</name>
    <name type="common">Darling's disease fungus</name>
    <name type="synonym">Histoplasma capsulatum</name>
    <dbReference type="NCBI Taxonomy" id="544711"/>
    <lineage>
        <taxon>Eukaryota</taxon>
        <taxon>Fungi</taxon>
        <taxon>Dikarya</taxon>
        <taxon>Ascomycota</taxon>
        <taxon>Pezizomycotina</taxon>
        <taxon>Eurotiomycetes</taxon>
        <taxon>Eurotiomycetidae</taxon>
        <taxon>Onygenales</taxon>
        <taxon>Ajellomycetaceae</taxon>
        <taxon>Histoplasma</taxon>
    </lineage>
</organism>
<dbReference type="EMBL" id="CP069102">
    <property type="protein sequence ID" value="QSS49409.1"/>
    <property type="molecule type" value="Genomic_DNA"/>
</dbReference>
<reference evidence="2" key="1">
    <citation type="submission" date="2021-01" db="EMBL/GenBank/DDBJ databases">
        <title>Chromosome-level genome assembly of a human fungal pathogen reveals clustering of transcriptionally co-regulated genes.</title>
        <authorList>
            <person name="Voorhies M."/>
            <person name="Cohen S."/>
            <person name="Shea T.P."/>
            <person name="Petrus S."/>
            <person name="Munoz J.F."/>
            <person name="Poplawski S."/>
            <person name="Goldman W.E."/>
            <person name="Michael T."/>
            <person name="Cuomo C.A."/>
            <person name="Sil A."/>
            <person name="Beyhan S."/>
        </authorList>
    </citation>
    <scope>NUCLEOTIDE SEQUENCE</scope>
    <source>
        <strain evidence="2">H88</strain>
    </source>
</reference>
<proteinExistence type="predicted"/>